<dbReference type="OrthoDB" id="10462286at2759"/>
<keyword evidence="2" id="KW-1185">Reference proteome</keyword>
<protein>
    <submittedName>
        <fullName evidence="1">8108_t:CDS:1</fullName>
    </submittedName>
</protein>
<reference evidence="1" key="1">
    <citation type="submission" date="2021-06" db="EMBL/GenBank/DDBJ databases">
        <authorList>
            <person name="Kallberg Y."/>
            <person name="Tangrot J."/>
            <person name="Rosling A."/>
        </authorList>
    </citation>
    <scope>NUCLEOTIDE SEQUENCE</scope>
    <source>
        <strain evidence="1">BR232B</strain>
    </source>
</reference>
<evidence type="ECO:0000313" key="2">
    <source>
        <dbReference type="Proteomes" id="UP000789739"/>
    </source>
</evidence>
<dbReference type="EMBL" id="CAJVPI010001323">
    <property type="protein sequence ID" value="CAG8607037.1"/>
    <property type="molecule type" value="Genomic_DNA"/>
</dbReference>
<sequence length="206" mass="23514">MTHFSQELIVGSLICMKELGGEIFEYAVAKELSFSFSPIYYYGQILRVTDEPAPSVRWIRDKNSRDAMNMKVDVWTFGYNSKPAQGMPTVIDVFVQVTKQKDGVDQKLDETLRHWLSGVPILYEAPAIFVFVSRYPVSIPGCVELKNGIVTFVGVRTRGQQNRTREQRPQHWLIVLSESQLNNTVIPLLELVDNPPADIKEKYGFE</sequence>
<comment type="caution">
    <text evidence="1">The sequence shown here is derived from an EMBL/GenBank/DDBJ whole genome shotgun (WGS) entry which is preliminary data.</text>
</comment>
<organism evidence="1 2">
    <name type="scientific">Paraglomus brasilianum</name>
    <dbReference type="NCBI Taxonomy" id="144538"/>
    <lineage>
        <taxon>Eukaryota</taxon>
        <taxon>Fungi</taxon>
        <taxon>Fungi incertae sedis</taxon>
        <taxon>Mucoromycota</taxon>
        <taxon>Glomeromycotina</taxon>
        <taxon>Glomeromycetes</taxon>
        <taxon>Paraglomerales</taxon>
        <taxon>Paraglomeraceae</taxon>
        <taxon>Paraglomus</taxon>
    </lineage>
</organism>
<proteinExistence type="predicted"/>
<gene>
    <name evidence="1" type="ORF">PBRASI_LOCUS7960</name>
</gene>
<dbReference type="AlphaFoldDB" id="A0A9N9CP02"/>
<accession>A0A9N9CP02</accession>
<dbReference type="Proteomes" id="UP000789739">
    <property type="component" value="Unassembled WGS sequence"/>
</dbReference>
<name>A0A9N9CP02_9GLOM</name>
<evidence type="ECO:0000313" key="1">
    <source>
        <dbReference type="EMBL" id="CAG8607037.1"/>
    </source>
</evidence>